<dbReference type="Proteomes" id="UP000438699">
    <property type="component" value="Unassembled WGS sequence"/>
</dbReference>
<dbReference type="RefSeq" id="WP_151150740.1">
    <property type="nucleotide sequence ID" value="NZ_WAIE01000003.1"/>
</dbReference>
<dbReference type="OrthoDB" id="479677at2"/>
<sequence>MNECYVPRTHQAEIERNLRRFSVLVCHRRFGKTVLCVNRLVECAANSARPDWRGAYIAPLYRQAKAVVWDILKHHCRMRGESGVKFHEGELRADFANGARIRLFGANNPDSLRGLYLDGVVFDEVAQMPYRVWSEVVRPALSDRRGWAVFIGTPRGRNALYRLWNMARNDPDWFAAMYRASETGVLDPGELDAARREMSPEEFDQEFECSFSAAVQGAYFGRLVAEAEKQGRICALPHDPDLPVHTAWDLGMSDSTAIWFVQMGPGGECRVIDYYEAQGMGLDHYVRELQAREYAYGRHIAPHDIRVRELGTGKSRLEVARSLGIRFDVCPNIPVQDGINAVRSLLPRCWFDEKRCQAGLEALRHYRRSFNERAGDFGARPVHDWTSHAVDAFRYFAVGFRQQTDRPRPCRAENRYDPFERLAGRDDYAGRQRS</sequence>
<comment type="caution">
    <text evidence="1">The sequence shown here is derived from an EMBL/GenBank/DDBJ whole genome shotgun (WGS) entry which is preliminary data.</text>
</comment>
<dbReference type="EMBL" id="WAIE01000003">
    <property type="protein sequence ID" value="KAB1441647.1"/>
    <property type="molecule type" value="Genomic_DNA"/>
</dbReference>
<dbReference type="AlphaFoldDB" id="A0A6N6N248"/>
<proteinExistence type="predicted"/>
<dbReference type="Gene3D" id="3.30.420.280">
    <property type="match status" value="1"/>
</dbReference>
<keyword evidence="2" id="KW-1185">Reference proteome</keyword>
<name>A0A6N6N248_9BACT</name>
<organism evidence="1 2">
    <name type="scientific">Pseudodesulfovibrio senegalensis</name>
    <dbReference type="NCBI Taxonomy" id="1721087"/>
    <lineage>
        <taxon>Bacteria</taxon>
        <taxon>Pseudomonadati</taxon>
        <taxon>Thermodesulfobacteriota</taxon>
        <taxon>Desulfovibrionia</taxon>
        <taxon>Desulfovibrionales</taxon>
        <taxon>Desulfovibrionaceae</taxon>
    </lineage>
</organism>
<dbReference type="Gene3D" id="3.40.50.300">
    <property type="entry name" value="P-loop containing nucleotide triphosphate hydrolases"/>
    <property type="match status" value="1"/>
</dbReference>
<reference evidence="1 2" key="1">
    <citation type="journal article" date="2017" name="Int. J. Syst. Evol. Microbiol.">
        <title>Desulfovibrio senegalensis sp. nov., a mesophilic sulfate reducer isolated from marine sediment.</title>
        <authorList>
            <person name="Thioye A."/>
            <person name="Gam Z.B.A."/>
            <person name="Mbengue M."/>
            <person name="Cayol J.L."/>
            <person name="Joseph-Bartoli M."/>
            <person name="Toure-Kane C."/>
            <person name="Labat M."/>
        </authorList>
    </citation>
    <scope>NUCLEOTIDE SEQUENCE [LARGE SCALE GENOMIC DNA]</scope>
    <source>
        <strain evidence="1 2">DSM 101509</strain>
    </source>
</reference>
<dbReference type="InterPro" id="IPR027417">
    <property type="entry name" value="P-loop_NTPase"/>
</dbReference>
<evidence type="ECO:0000313" key="1">
    <source>
        <dbReference type="EMBL" id="KAB1441647.1"/>
    </source>
</evidence>
<protein>
    <submittedName>
        <fullName evidence="1">Uncharacterized protein</fullName>
    </submittedName>
</protein>
<accession>A0A6N6N248</accession>
<gene>
    <name evidence="1" type="ORF">F8A88_08585</name>
</gene>
<evidence type="ECO:0000313" key="2">
    <source>
        <dbReference type="Proteomes" id="UP000438699"/>
    </source>
</evidence>
<dbReference type="Pfam" id="PF03237">
    <property type="entry name" value="Terminase_6N"/>
    <property type="match status" value="1"/>
</dbReference>